<dbReference type="InParanoid" id="A0A066V9I5"/>
<dbReference type="RefSeq" id="XP_013240608.1">
    <property type="nucleotide sequence ID" value="XM_013385154.1"/>
</dbReference>
<proteinExistence type="predicted"/>
<evidence type="ECO:0000313" key="1">
    <source>
        <dbReference type="EMBL" id="KDN38151.1"/>
    </source>
</evidence>
<name>A0A066V9I5_TILAU</name>
<organism evidence="1 2">
    <name type="scientific">Tilletiaria anomala (strain ATCC 24038 / CBS 436.72 / UBC 951)</name>
    <dbReference type="NCBI Taxonomy" id="1037660"/>
    <lineage>
        <taxon>Eukaryota</taxon>
        <taxon>Fungi</taxon>
        <taxon>Dikarya</taxon>
        <taxon>Basidiomycota</taxon>
        <taxon>Ustilaginomycotina</taxon>
        <taxon>Exobasidiomycetes</taxon>
        <taxon>Georgefischeriales</taxon>
        <taxon>Tilletiariaceae</taxon>
        <taxon>Tilletiaria</taxon>
    </lineage>
</organism>
<dbReference type="AlphaFoldDB" id="A0A066V9I5"/>
<dbReference type="EMBL" id="JMSN01000123">
    <property type="protein sequence ID" value="KDN38151.1"/>
    <property type="molecule type" value="Genomic_DNA"/>
</dbReference>
<dbReference type="GeneID" id="25267250"/>
<keyword evidence="2" id="KW-1185">Reference proteome</keyword>
<dbReference type="Proteomes" id="UP000027361">
    <property type="component" value="Unassembled WGS sequence"/>
</dbReference>
<protein>
    <submittedName>
        <fullName evidence="1">Uncharacterized protein</fullName>
    </submittedName>
</protein>
<gene>
    <name evidence="1" type="ORF">K437DRAFT_29512</name>
</gene>
<reference evidence="1 2" key="1">
    <citation type="submission" date="2014-05" db="EMBL/GenBank/DDBJ databases">
        <title>Draft genome sequence of a rare smut relative, Tilletiaria anomala UBC 951.</title>
        <authorList>
            <consortium name="DOE Joint Genome Institute"/>
            <person name="Toome M."/>
            <person name="Kuo A."/>
            <person name="Henrissat B."/>
            <person name="Lipzen A."/>
            <person name="Tritt A."/>
            <person name="Yoshinaga Y."/>
            <person name="Zane M."/>
            <person name="Barry K."/>
            <person name="Grigoriev I.V."/>
            <person name="Spatafora J.W."/>
            <person name="Aimea M.C."/>
        </authorList>
    </citation>
    <scope>NUCLEOTIDE SEQUENCE [LARGE SCALE GENOMIC DNA]</scope>
    <source>
        <strain evidence="1 2">UBC 951</strain>
    </source>
</reference>
<comment type="caution">
    <text evidence="1">The sequence shown here is derived from an EMBL/GenBank/DDBJ whole genome shotgun (WGS) entry which is preliminary data.</text>
</comment>
<dbReference type="HOGENOM" id="CLU_2832966_0_0_1"/>
<accession>A0A066V9I5</accession>
<evidence type="ECO:0000313" key="2">
    <source>
        <dbReference type="Proteomes" id="UP000027361"/>
    </source>
</evidence>
<sequence>MDECASNCCVWREHRRLSAGVWRTALHLIFIRAYIFPAVDWVGTMESASMYCMKDGYGHDMYSQHR</sequence>